<name>M2Z9G3_9PROT</name>
<evidence type="ECO:0000313" key="1">
    <source>
        <dbReference type="EMBL" id="EME71030.1"/>
    </source>
</evidence>
<accession>M2Z9G3</accession>
<keyword evidence="2" id="KW-1185">Reference proteome</keyword>
<dbReference type="eggNOG" id="ENOG5032U9P">
    <property type="taxonomic scope" value="Bacteria"/>
</dbReference>
<proteinExistence type="predicted"/>
<protein>
    <submittedName>
        <fullName evidence="1">Uncharacterized protein</fullName>
    </submittedName>
</protein>
<dbReference type="STRING" id="1244869.H261_05574"/>
<gene>
    <name evidence="1" type="ORF">H261_05574</name>
</gene>
<sequence>MTDAITPLPTMGITETDLCGWLGQAAPGDVLEYHRGFLALDSSPLTERLPNRQRIDLLRVARRAIWAAEHGLAHPVQRRNGTEDYSYLLIARPRPRGHTASLSALPGAEAA</sequence>
<dbReference type="Proteomes" id="UP000011744">
    <property type="component" value="Unassembled WGS sequence"/>
</dbReference>
<comment type="caution">
    <text evidence="1">The sequence shown here is derived from an EMBL/GenBank/DDBJ whole genome shotgun (WGS) entry which is preliminary data.</text>
</comment>
<dbReference type="OrthoDB" id="7272004at2"/>
<evidence type="ECO:0000313" key="2">
    <source>
        <dbReference type="Proteomes" id="UP000011744"/>
    </source>
</evidence>
<dbReference type="AlphaFoldDB" id="M2Z9G3"/>
<dbReference type="RefSeq" id="WP_008615247.1">
    <property type="nucleotide sequence ID" value="NZ_AONQ01000010.1"/>
</dbReference>
<dbReference type="PATRIC" id="fig|1244869.3.peg.1120"/>
<dbReference type="EMBL" id="AONQ01000010">
    <property type="protein sequence ID" value="EME71030.1"/>
    <property type="molecule type" value="Genomic_DNA"/>
</dbReference>
<organism evidence="1 2">
    <name type="scientific">Paramagnetospirillum caucaseum</name>
    <dbReference type="NCBI Taxonomy" id="1244869"/>
    <lineage>
        <taxon>Bacteria</taxon>
        <taxon>Pseudomonadati</taxon>
        <taxon>Pseudomonadota</taxon>
        <taxon>Alphaproteobacteria</taxon>
        <taxon>Rhodospirillales</taxon>
        <taxon>Magnetospirillaceae</taxon>
        <taxon>Paramagnetospirillum</taxon>
    </lineage>
</organism>
<reference evidence="1 2" key="1">
    <citation type="journal article" date="2014" name="Genome Announc.">
        <title>Draft Genome Sequence of Magnetospirillum sp. Strain SO-1, a Freshwater Magnetotactic Bacterium Isolated from the Ol'khovka River, Russia.</title>
        <authorList>
            <person name="Grouzdev D.S."/>
            <person name="Dziuba M.V."/>
            <person name="Sukhacheva M.S."/>
            <person name="Mardanov A.V."/>
            <person name="Beletskiy A.V."/>
            <person name="Kuznetsov B.B."/>
            <person name="Skryabin K.G."/>
        </authorList>
    </citation>
    <scope>NUCLEOTIDE SEQUENCE [LARGE SCALE GENOMIC DNA]</scope>
    <source>
        <strain evidence="1 2">SO-1</strain>
    </source>
</reference>